<feature type="chain" id="PRO_5044838451" evidence="14">
    <location>
        <begin position="24"/>
        <end position="504"/>
    </location>
</feature>
<keyword evidence="5" id="KW-0812">Transmembrane</keyword>
<proteinExistence type="inferred from homology"/>
<evidence type="ECO:0000313" key="15">
    <source>
        <dbReference type="EMBL" id="KAL1535413.1"/>
    </source>
</evidence>
<gene>
    <name evidence="15" type="ORF">AAHA92_28191</name>
</gene>
<dbReference type="PRINTS" id="PR00385">
    <property type="entry name" value="P450"/>
</dbReference>
<keyword evidence="14" id="KW-0732">Signal</keyword>
<dbReference type="PANTHER" id="PTHR47955">
    <property type="entry name" value="CYTOCHROME P450 FAMILY 71 PROTEIN"/>
    <property type="match status" value="1"/>
</dbReference>
<evidence type="ECO:0000256" key="3">
    <source>
        <dbReference type="ARBA" id="ARBA00010617"/>
    </source>
</evidence>
<evidence type="ECO:0000256" key="14">
    <source>
        <dbReference type="SAM" id="SignalP"/>
    </source>
</evidence>
<dbReference type="PANTHER" id="PTHR47955:SF22">
    <property type="entry name" value="CYTOCHROME P450 83B1-LIKE"/>
    <property type="match status" value="1"/>
</dbReference>
<feature type="binding site" description="axial binding residue" evidence="12">
    <location>
        <position position="445"/>
    </location>
    <ligand>
        <name>heme</name>
        <dbReference type="ChEBI" id="CHEBI:30413"/>
    </ligand>
    <ligandPart>
        <name>Fe</name>
        <dbReference type="ChEBI" id="CHEBI:18248"/>
    </ligandPart>
</feature>
<evidence type="ECO:0000256" key="7">
    <source>
        <dbReference type="ARBA" id="ARBA00022989"/>
    </source>
</evidence>
<dbReference type="InterPro" id="IPR001128">
    <property type="entry name" value="Cyt_P450"/>
</dbReference>
<dbReference type="Pfam" id="PF00067">
    <property type="entry name" value="p450"/>
    <property type="match status" value="1"/>
</dbReference>
<keyword evidence="4 12" id="KW-0349">Heme</keyword>
<dbReference type="Gene3D" id="1.10.630.10">
    <property type="entry name" value="Cytochrome P450"/>
    <property type="match status" value="1"/>
</dbReference>
<dbReference type="InterPro" id="IPR017972">
    <property type="entry name" value="Cyt_P450_CS"/>
</dbReference>
<dbReference type="InterPro" id="IPR036396">
    <property type="entry name" value="Cyt_P450_sf"/>
</dbReference>
<dbReference type="FunFam" id="1.10.630.10:FF:000011">
    <property type="entry name" value="Cytochrome P450 83B1"/>
    <property type="match status" value="1"/>
</dbReference>
<dbReference type="GO" id="GO:0016020">
    <property type="term" value="C:membrane"/>
    <property type="evidence" value="ECO:0007669"/>
    <property type="project" value="UniProtKB-SubCell"/>
</dbReference>
<evidence type="ECO:0000256" key="6">
    <source>
        <dbReference type="ARBA" id="ARBA00022723"/>
    </source>
</evidence>
<reference evidence="15 16" key="1">
    <citation type="submission" date="2024-06" db="EMBL/GenBank/DDBJ databases">
        <title>A chromosome level genome sequence of Diviner's sage (Salvia divinorum).</title>
        <authorList>
            <person name="Ford S.A."/>
            <person name="Ro D.-K."/>
            <person name="Ness R.W."/>
            <person name="Phillips M.A."/>
        </authorList>
    </citation>
    <scope>NUCLEOTIDE SEQUENCE [LARGE SCALE GENOMIC DNA]</scope>
    <source>
        <strain evidence="15">SAF-2024a</strain>
        <tissue evidence="15">Leaf</tissue>
    </source>
</reference>
<keyword evidence="11" id="KW-0472">Membrane</keyword>
<dbReference type="GO" id="GO:0016712">
    <property type="term" value="F:oxidoreductase activity, acting on paired donors, with incorporation or reduction of molecular oxygen, reduced flavin or flavoprotein as one donor, and incorporation of one atom of oxygen"/>
    <property type="evidence" value="ECO:0007669"/>
    <property type="project" value="UniProtKB-ARBA"/>
</dbReference>
<evidence type="ECO:0000256" key="8">
    <source>
        <dbReference type="ARBA" id="ARBA00023002"/>
    </source>
</evidence>
<feature type="signal peptide" evidence="14">
    <location>
        <begin position="1"/>
        <end position="23"/>
    </location>
</feature>
<keyword evidence="16" id="KW-1185">Reference proteome</keyword>
<evidence type="ECO:0000256" key="10">
    <source>
        <dbReference type="ARBA" id="ARBA00023033"/>
    </source>
</evidence>
<dbReference type="Proteomes" id="UP001567538">
    <property type="component" value="Unassembled WGS sequence"/>
</dbReference>
<dbReference type="GO" id="GO:0016114">
    <property type="term" value="P:terpenoid biosynthetic process"/>
    <property type="evidence" value="ECO:0007669"/>
    <property type="project" value="UniProtKB-ARBA"/>
</dbReference>
<evidence type="ECO:0000256" key="13">
    <source>
        <dbReference type="RuleBase" id="RU000461"/>
    </source>
</evidence>
<dbReference type="SUPFAM" id="SSF48264">
    <property type="entry name" value="Cytochrome P450"/>
    <property type="match status" value="1"/>
</dbReference>
<evidence type="ECO:0000256" key="9">
    <source>
        <dbReference type="ARBA" id="ARBA00023004"/>
    </source>
</evidence>
<dbReference type="GO" id="GO:0046872">
    <property type="term" value="F:metal ion binding"/>
    <property type="evidence" value="ECO:0007669"/>
    <property type="project" value="UniProtKB-KW"/>
</dbReference>
<dbReference type="PRINTS" id="PR00463">
    <property type="entry name" value="EP450I"/>
</dbReference>
<keyword evidence="7" id="KW-1133">Transmembrane helix</keyword>
<comment type="similarity">
    <text evidence="3 13">Belongs to the cytochrome P450 family.</text>
</comment>
<evidence type="ECO:0000256" key="4">
    <source>
        <dbReference type="ARBA" id="ARBA00022617"/>
    </source>
</evidence>
<dbReference type="EMBL" id="JBEAFC010000011">
    <property type="protein sequence ID" value="KAL1535413.1"/>
    <property type="molecule type" value="Genomic_DNA"/>
</dbReference>
<comment type="caution">
    <text evidence="15">The sequence shown here is derived from an EMBL/GenBank/DDBJ whole genome shotgun (WGS) entry which is preliminary data.</text>
</comment>
<evidence type="ECO:0000256" key="5">
    <source>
        <dbReference type="ARBA" id="ARBA00022692"/>
    </source>
</evidence>
<organism evidence="15 16">
    <name type="scientific">Salvia divinorum</name>
    <name type="common">Maria pastora</name>
    <name type="synonym">Diviner's sage</name>
    <dbReference type="NCBI Taxonomy" id="28513"/>
    <lineage>
        <taxon>Eukaryota</taxon>
        <taxon>Viridiplantae</taxon>
        <taxon>Streptophyta</taxon>
        <taxon>Embryophyta</taxon>
        <taxon>Tracheophyta</taxon>
        <taxon>Spermatophyta</taxon>
        <taxon>Magnoliopsida</taxon>
        <taxon>eudicotyledons</taxon>
        <taxon>Gunneridae</taxon>
        <taxon>Pentapetalae</taxon>
        <taxon>asterids</taxon>
        <taxon>lamiids</taxon>
        <taxon>Lamiales</taxon>
        <taxon>Lamiaceae</taxon>
        <taxon>Nepetoideae</taxon>
        <taxon>Mentheae</taxon>
        <taxon>Salviinae</taxon>
        <taxon>Salvia</taxon>
        <taxon>Salvia subgen. Calosphace</taxon>
    </lineage>
</organism>
<sequence>MILTLSILVSLLALIYLLHKTRTSTKNDVVHAPPGPPGLPLIGNLLEIGAASDLPFYFWKLSKKYGPVVRMRIGRVPMLIVSSPKLAQEVMRTQDLSFCNRSKFLGQKRLSYNCTDIVFSPYNEDWREMRKITALHLLSVKKNQSFRHVREAEVSRVVARIRSLSESPEPRHVDLSHVAMALGSSLICKIAFGKRYEDDGPEIRRFEKLLSDAQEAMMEFYMSDYFPALGWVDRVTGAVDRLDRVFYGLDSFYRELIDEHLDPRREKEENEEDILDVLIKLKEEKLSSIDLDWDRVKALLTDIFIAATDTSAASTVWTMTALIKVPKVMRKVQAEIRNIVGNRGKVDEDDIPNLPYLKAVINETFRLYPPAPLLVPRQTIEKCTLEGYQIQPGTVVYVNAWAIARDPDYWKDPDEFMPERFLNSNIDVKGKDFGLIPFGSGRRICPGMLMGLSNVELTVANLLYSFDWELPEGIWADDVDTVARPGITMHKKNPLLLVAKKYDA</sequence>
<comment type="subcellular location">
    <subcellularLocation>
        <location evidence="2">Membrane</location>
        <topology evidence="2">Single-pass membrane protein</topology>
    </subcellularLocation>
</comment>
<keyword evidence="9 12" id="KW-0408">Iron</keyword>
<dbReference type="InterPro" id="IPR002401">
    <property type="entry name" value="Cyt_P450_E_grp-I"/>
</dbReference>
<keyword evidence="10 13" id="KW-0503">Monooxygenase</keyword>
<dbReference type="CDD" id="cd11072">
    <property type="entry name" value="CYP71-like"/>
    <property type="match status" value="1"/>
</dbReference>
<dbReference type="AlphaFoldDB" id="A0ABD1FXH8"/>
<comment type="cofactor">
    <cofactor evidence="1 12">
        <name>heme</name>
        <dbReference type="ChEBI" id="CHEBI:30413"/>
    </cofactor>
</comment>
<protein>
    <submittedName>
        <fullName evidence="15">6,7,8-trihydroxycoumarin synthase-like</fullName>
    </submittedName>
</protein>
<keyword evidence="6 12" id="KW-0479">Metal-binding</keyword>
<dbReference type="PROSITE" id="PS00086">
    <property type="entry name" value="CYTOCHROME_P450"/>
    <property type="match status" value="1"/>
</dbReference>
<evidence type="ECO:0000313" key="16">
    <source>
        <dbReference type="Proteomes" id="UP001567538"/>
    </source>
</evidence>
<evidence type="ECO:0000256" key="2">
    <source>
        <dbReference type="ARBA" id="ARBA00004167"/>
    </source>
</evidence>
<evidence type="ECO:0000256" key="12">
    <source>
        <dbReference type="PIRSR" id="PIRSR602401-1"/>
    </source>
</evidence>
<accession>A0ABD1FXH8</accession>
<evidence type="ECO:0000256" key="1">
    <source>
        <dbReference type="ARBA" id="ARBA00001971"/>
    </source>
</evidence>
<evidence type="ECO:0000256" key="11">
    <source>
        <dbReference type="ARBA" id="ARBA00023136"/>
    </source>
</evidence>
<name>A0ABD1FXH8_SALDI</name>
<keyword evidence="8 13" id="KW-0560">Oxidoreductase</keyword>